<gene>
    <name evidence="2" type="ORF">NDU88_007323</name>
</gene>
<dbReference type="Proteomes" id="UP001066276">
    <property type="component" value="Chromosome 7"/>
</dbReference>
<proteinExistence type="predicted"/>
<evidence type="ECO:0000256" key="1">
    <source>
        <dbReference type="SAM" id="MobiDB-lite"/>
    </source>
</evidence>
<organism evidence="2 3">
    <name type="scientific">Pleurodeles waltl</name>
    <name type="common">Iberian ribbed newt</name>
    <dbReference type="NCBI Taxonomy" id="8319"/>
    <lineage>
        <taxon>Eukaryota</taxon>
        <taxon>Metazoa</taxon>
        <taxon>Chordata</taxon>
        <taxon>Craniata</taxon>
        <taxon>Vertebrata</taxon>
        <taxon>Euteleostomi</taxon>
        <taxon>Amphibia</taxon>
        <taxon>Batrachia</taxon>
        <taxon>Caudata</taxon>
        <taxon>Salamandroidea</taxon>
        <taxon>Salamandridae</taxon>
        <taxon>Pleurodelinae</taxon>
        <taxon>Pleurodeles</taxon>
    </lineage>
</organism>
<evidence type="ECO:0000313" key="3">
    <source>
        <dbReference type="Proteomes" id="UP001066276"/>
    </source>
</evidence>
<feature type="compositionally biased region" description="Polar residues" evidence="1">
    <location>
        <begin position="84"/>
        <end position="95"/>
    </location>
</feature>
<accession>A0AAV7PNN4</accession>
<comment type="caution">
    <text evidence="2">The sequence shown here is derived from an EMBL/GenBank/DDBJ whole genome shotgun (WGS) entry which is preliminary data.</text>
</comment>
<evidence type="ECO:0000313" key="2">
    <source>
        <dbReference type="EMBL" id="KAJ1128951.1"/>
    </source>
</evidence>
<protein>
    <submittedName>
        <fullName evidence="2">Uncharacterized protein</fullName>
    </submittedName>
</protein>
<dbReference type="EMBL" id="JANPWB010000011">
    <property type="protein sequence ID" value="KAJ1128951.1"/>
    <property type="molecule type" value="Genomic_DNA"/>
</dbReference>
<name>A0AAV7PNN4_PLEWA</name>
<dbReference type="AlphaFoldDB" id="A0AAV7PNN4"/>
<reference evidence="2" key="1">
    <citation type="journal article" date="2022" name="bioRxiv">
        <title>Sequencing and chromosome-scale assembly of the giantPleurodeles waltlgenome.</title>
        <authorList>
            <person name="Brown T."/>
            <person name="Elewa A."/>
            <person name="Iarovenko S."/>
            <person name="Subramanian E."/>
            <person name="Araus A.J."/>
            <person name="Petzold A."/>
            <person name="Susuki M."/>
            <person name="Suzuki K.-i.T."/>
            <person name="Hayashi T."/>
            <person name="Toyoda A."/>
            <person name="Oliveira C."/>
            <person name="Osipova E."/>
            <person name="Leigh N.D."/>
            <person name="Simon A."/>
            <person name="Yun M.H."/>
        </authorList>
    </citation>
    <scope>NUCLEOTIDE SEQUENCE</scope>
    <source>
        <strain evidence="2">20211129_DDA</strain>
        <tissue evidence="2">Liver</tissue>
    </source>
</reference>
<sequence>MNQAAYRIGPREKTPGVCGLRPVLQRRGVWRQRRPRVRGLGGLGLPGGPAGQVKRSILLTGGAAETVRVPAACGRHMGDRRPGQSWSQAHGASSE</sequence>
<keyword evidence="3" id="KW-1185">Reference proteome</keyword>
<feature type="region of interest" description="Disordered" evidence="1">
    <location>
        <begin position="74"/>
        <end position="95"/>
    </location>
</feature>